<dbReference type="OrthoDB" id="4558476at2"/>
<protein>
    <recommendedName>
        <fullName evidence="3">DUF5808 domain-containing protein</fullName>
    </recommendedName>
</protein>
<name>A0A6C2C4Z5_9LACO</name>
<dbReference type="EMBL" id="SDGZ01000017">
    <property type="protein sequence ID" value="TYC48752.1"/>
    <property type="molecule type" value="Genomic_DNA"/>
</dbReference>
<proteinExistence type="predicted"/>
<comment type="caution">
    <text evidence="1">The sequence shown here is derived from an EMBL/GenBank/DDBJ whole genome shotgun (WGS) entry which is preliminary data.</text>
</comment>
<gene>
    <name evidence="1" type="ORF">ESZ50_08150</name>
</gene>
<organism evidence="1 2">
    <name type="scientific">Weissella muntiaci</name>
    <dbReference type="NCBI Taxonomy" id="2508881"/>
    <lineage>
        <taxon>Bacteria</taxon>
        <taxon>Bacillati</taxon>
        <taxon>Bacillota</taxon>
        <taxon>Bacilli</taxon>
        <taxon>Lactobacillales</taxon>
        <taxon>Lactobacillaceae</taxon>
        <taxon>Weissella</taxon>
    </lineage>
</organism>
<accession>A0A6C2C4Z5</accession>
<dbReference type="Proteomes" id="UP000371977">
    <property type="component" value="Unassembled WGS sequence"/>
</dbReference>
<evidence type="ECO:0000313" key="2">
    <source>
        <dbReference type="Proteomes" id="UP000371977"/>
    </source>
</evidence>
<dbReference type="AlphaFoldDB" id="A0A6C2C4Z5"/>
<keyword evidence="2" id="KW-1185">Reference proteome</keyword>
<evidence type="ECO:0000313" key="1">
    <source>
        <dbReference type="EMBL" id="TYC48752.1"/>
    </source>
</evidence>
<reference evidence="1 2" key="1">
    <citation type="submission" date="2019-01" db="EMBL/GenBank/DDBJ databases">
        <title>Weissella sp. nov., a novel lactic acid bacterium isolated from animal feces.</title>
        <authorList>
            <person name="Wang L.-T."/>
        </authorList>
    </citation>
    <scope>NUCLEOTIDE SEQUENCE [LARGE SCALE GENOMIC DNA]</scope>
    <source>
        <strain evidence="1 2">8H-2</strain>
    </source>
</reference>
<sequence length="93" mass="10355">MHKFVHIAGTTVALGLTAVAITKELKKPESEREWHGFIGIVPYDFRIPTIEMVKERVWDPAGPVLTPHILGVGWTPNVGRVIKDVKDLAENES</sequence>
<evidence type="ECO:0008006" key="3">
    <source>
        <dbReference type="Google" id="ProtNLM"/>
    </source>
</evidence>